<dbReference type="RefSeq" id="WP_004073568.1">
    <property type="nucleotide sequence ID" value="NZ_CASCYM010000027.1"/>
</dbReference>
<evidence type="ECO:0000313" key="1">
    <source>
        <dbReference type="EMBL" id="NDO69198.1"/>
    </source>
</evidence>
<dbReference type="Proteomes" id="UP000474104">
    <property type="component" value="Unassembled WGS sequence"/>
</dbReference>
<sequence>MNGKYEIQIYNNKVHYHLTIKRNITIFQGDSASGKSEMIRLLTAYNNRHESSGVTLISEKICTVLTEEDWEMRLSGYHDRIIFIDEGNSFVRSKRFAGYVKQSDNYFIIIYRDSLHELPYSIEEIYGLHESKDSQKYRNPKRIYNEQFHLYTASPQAKICPDKVIVKDLF</sequence>
<accession>A0A9X5C9N0</accession>
<evidence type="ECO:0000313" key="2">
    <source>
        <dbReference type="Proteomes" id="UP000474104"/>
    </source>
</evidence>
<dbReference type="OrthoDB" id="1957089at2"/>
<comment type="caution">
    <text evidence="1">The sequence shown here is derived from an EMBL/GenBank/DDBJ whole genome shotgun (WGS) entry which is preliminary data.</text>
</comment>
<proteinExistence type="predicted"/>
<organism evidence="1 2">
    <name type="scientific">Schaedlerella arabinosiphila</name>
    <dbReference type="NCBI Taxonomy" id="2044587"/>
    <lineage>
        <taxon>Bacteria</taxon>
        <taxon>Bacillati</taxon>
        <taxon>Bacillota</taxon>
        <taxon>Clostridia</taxon>
        <taxon>Lachnospirales</taxon>
        <taxon>Lachnospiraceae</taxon>
        <taxon>Schaedlerella</taxon>
    </lineage>
</organism>
<protein>
    <submittedName>
        <fullName evidence="1">Uncharacterized protein</fullName>
    </submittedName>
</protein>
<dbReference type="AlphaFoldDB" id="A0A9X5C9N0"/>
<reference evidence="1 2" key="1">
    <citation type="submission" date="2019-07" db="EMBL/GenBank/DDBJ databases">
        <title>Draft genome sequences of 15 bacterial species constituting the stable defined intestinal microbiota of the GM15 gnotobiotic mouse model.</title>
        <authorList>
            <person name="Elie C."/>
            <person name="Mathieu A."/>
            <person name="Saliou A."/>
            <person name="Darnaud M."/>
            <person name="Leulier F."/>
            <person name="Tamellini A."/>
        </authorList>
    </citation>
    <scope>NUCLEOTIDE SEQUENCE [LARGE SCALE GENOMIC DNA]</scope>
    <source>
        <strain evidence="2">ASF 502</strain>
    </source>
</reference>
<name>A0A9X5C9N0_9FIRM</name>
<gene>
    <name evidence="1" type="ORF">FMM80_11090</name>
</gene>
<dbReference type="EMBL" id="VIRB01000064">
    <property type="protein sequence ID" value="NDO69198.1"/>
    <property type="molecule type" value="Genomic_DNA"/>
</dbReference>